<dbReference type="EMBL" id="MJBI02000009">
    <property type="protein sequence ID" value="RAI79323.1"/>
    <property type="molecule type" value="Genomic_DNA"/>
</dbReference>
<reference evidence="1 2" key="1">
    <citation type="journal article" date="2018" name="Front. Microbiol.">
        <title>Description and Comparative Genomics of Macrococcus caseolyticus subsp. hominis subsp. nov., Macrococcus goetzii sp. nov., Macrococcus epidermidis sp. nov., and Macrococcus bohemicus sp. nov., Novel Macrococci From Human Clinical Material With Virulence Potential and Suspected Uptake of Foreign DNA by Natural Transformation.</title>
        <authorList>
            <person name="Maslanova I."/>
            <person name="Wertheimer Z."/>
            <person name="Sedlacek I."/>
            <person name="Svec P."/>
            <person name="Indrakova A."/>
            <person name="Kovarovic V."/>
            <person name="Schumann P."/>
            <person name="Sproer C."/>
            <person name="Kralova S."/>
            <person name="Sedo O."/>
            <person name="Kristofova L."/>
            <person name="Vrbovska V."/>
            <person name="Fuzik T."/>
            <person name="Petras P."/>
            <person name="Zdrahal Z."/>
            <person name="Ruzickova V."/>
            <person name="Doskar J."/>
            <person name="Pantucek R."/>
        </authorList>
    </citation>
    <scope>NUCLEOTIDE SEQUENCE [LARGE SCALE GENOMIC DNA]</scope>
    <source>
        <strain evidence="1 2">CCM 4927</strain>
    </source>
</reference>
<organism evidence="1 2">
    <name type="scientific">Macrococcoides goetzii</name>
    <dbReference type="NCBI Taxonomy" id="1891097"/>
    <lineage>
        <taxon>Bacteria</taxon>
        <taxon>Bacillati</taxon>
        <taxon>Bacillota</taxon>
        <taxon>Bacilli</taxon>
        <taxon>Bacillales</taxon>
        <taxon>Staphylococcaceae</taxon>
        <taxon>Macrococcoides</taxon>
    </lineage>
</organism>
<proteinExistence type="predicted"/>
<dbReference type="Proteomes" id="UP000229523">
    <property type="component" value="Unassembled WGS sequence"/>
</dbReference>
<comment type="caution">
    <text evidence="1">The sequence shown here is derived from an EMBL/GenBank/DDBJ whole genome shotgun (WGS) entry which is preliminary data.</text>
</comment>
<gene>
    <name evidence="1" type="ORF">BFS35_012245</name>
</gene>
<dbReference type="AlphaFoldDB" id="A0A2G5NVB3"/>
<evidence type="ECO:0000313" key="1">
    <source>
        <dbReference type="EMBL" id="RAI79323.1"/>
    </source>
</evidence>
<protein>
    <submittedName>
        <fullName evidence="1">Uncharacterized protein</fullName>
    </submittedName>
</protein>
<name>A0A2G5NVB3_9STAP</name>
<keyword evidence="2" id="KW-1185">Reference proteome</keyword>
<dbReference type="RefSeq" id="WP_099576825.1">
    <property type="nucleotide sequence ID" value="NZ_MJBI02000009.1"/>
</dbReference>
<sequence length="64" mass="7831">MTHSDNNVKKVLSHVDWNVLDPQRQIHISFNCEADAQFWLDHHETHYKEFWKVEPHEVYMLEVK</sequence>
<accession>A0A2G5NVB3</accession>
<evidence type="ECO:0000313" key="2">
    <source>
        <dbReference type="Proteomes" id="UP000229523"/>
    </source>
</evidence>